<dbReference type="InterPro" id="IPR041215">
    <property type="entry name" value="FlgO_dom"/>
</dbReference>
<dbReference type="EMBL" id="JH600070">
    <property type="protein sequence ID" value="EIJ42921.1"/>
    <property type="molecule type" value="Genomic_DNA"/>
</dbReference>
<keyword evidence="3" id="KW-1185">Reference proteome</keyword>
<dbReference type="STRING" id="395493.BegalDRAFT_2055"/>
<protein>
    <recommendedName>
        <fullName evidence="1">FlgO domain-containing protein</fullName>
    </recommendedName>
</protein>
<reference evidence="2 3" key="1">
    <citation type="submission" date="2011-11" db="EMBL/GenBank/DDBJ databases">
        <title>Improved High-Quality Draft sequence of Beggiatoa alba B18lD.</title>
        <authorList>
            <consortium name="US DOE Joint Genome Institute"/>
            <person name="Lucas S."/>
            <person name="Han J."/>
            <person name="Lapidus A."/>
            <person name="Cheng J.-F."/>
            <person name="Goodwin L."/>
            <person name="Pitluck S."/>
            <person name="Peters L."/>
            <person name="Mikhailova N."/>
            <person name="Held B."/>
            <person name="Detter J.C."/>
            <person name="Han C."/>
            <person name="Tapia R."/>
            <person name="Land M."/>
            <person name="Hauser L."/>
            <person name="Kyrpides N."/>
            <person name="Ivanova N."/>
            <person name="Pagani I."/>
            <person name="Samuel K."/>
            <person name="Teske A."/>
            <person name="Mueller J."/>
            <person name="Woyke T."/>
        </authorList>
    </citation>
    <scope>NUCLEOTIDE SEQUENCE [LARGE SCALE GENOMIC DNA]</scope>
    <source>
        <strain evidence="2 3">B18LD</strain>
    </source>
</reference>
<dbReference type="PIRSF" id="PIRSF028688">
    <property type="entry name" value="UCP_imp_028688"/>
    <property type="match status" value="1"/>
</dbReference>
<dbReference type="RefSeq" id="WP_002686175.1">
    <property type="nucleotide sequence ID" value="NZ_JH600070.1"/>
</dbReference>
<sequence>MRVNILLLIGFIVLTGCTNNIAYGDCAYRVQTSECVKTAKGQHDADIIATTYAAADDLLAHSSETISSNACVLVTSVADINELQDSTPLGRLLGEQLSVRLTQRGYVVREVKLQNPLSLIAREGEFALAREVQTICTNGQANIVAGTYAVGDNAVFITLKLLSMSNNRILAAHAYSLPLGDNTTYLLQEPKTSWW</sequence>
<dbReference type="Proteomes" id="UP000005744">
    <property type="component" value="Unassembled WGS sequence"/>
</dbReference>
<dbReference type="eggNOG" id="COG5616">
    <property type="taxonomic scope" value="Bacteria"/>
</dbReference>
<dbReference type="Pfam" id="PF17680">
    <property type="entry name" value="FlgO"/>
    <property type="match status" value="1"/>
</dbReference>
<name>I3CH28_9GAMM</name>
<organism evidence="2 3">
    <name type="scientific">Beggiatoa alba B18LD</name>
    <dbReference type="NCBI Taxonomy" id="395493"/>
    <lineage>
        <taxon>Bacteria</taxon>
        <taxon>Pseudomonadati</taxon>
        <taxon>Pseudomonadota</taxon>
        <taxon>Gammaproteobacteria</taxon>
        <taxon>Thiotrichales</taxon>
        <taxon>Thiotrichaceae</taxon>
        <taxon>Beggiatoa</taxon>
    </lineage>
</organism>
<dbReference type="PROSITE" id="PS51257">
    <property type="entry name" value="PROKAR_LIPOPROTEIN"/>
    <property type="match status" value="1"/>
</dbReference>
<dbReference type="AlphaFoldDB" id="I3CH28"/>
<evidence type="ECO:0000259" key="1">
    <source>
        <dbReference type="Pfam" id="PF17680"/>
    </source>
</evidence>
<feature type="domain" description="FlgO" evidence="1">
    <location>
        <begin position="52"/>
        <end position="180"/>
    </location>
</feature>
<dbReference type="HOGENOM" id="CLU_111499_0_0_6"/>
<dbReference type="OrthoDB" id="5625222at2"/>
<proteinExistence type="predicted"/>
<gene>
    <name evidence="2" type="ORF">BegalDRAFT_2055</name>
</gene>
<accession>I3CH28</accession>
<dbReference type="InterPro" id="IPR014549">
    <property type="entry name" value="FlgO"/>
</dbReference>
<evidence type="ECO:0000313" key="3">
    <source>
        <dbReference type="Proteomes" id="UP000005744"/>
    </source>
</evidence>
<evidence type="ECO:0000313" key="2">
    <source>
        <dbReference type="EMBL" id="EIJ42921.1"/>
    </source>
</evidence>